<dbReference type="SUPFAM" id="SSF51182">
    <property type="entry name" value="RmlC-like cupins"/>
    <property type="match status" value="1"/>
</dbReference>
<evidence type="ECO:0000313" key="2">
    <source>
        <dbReference type="Proteomes" id="UP001596154"/>
    </source>
</evidence>
<keyword evidence="2" id="KW-1185">Reference proteome</keyword>
<proteinExistence type="predicted"/>
<dbReference type="Proteomes" id="UP001596154">
    <property type="component" value="Unassembled WGS sequence"/>
</dbReference>
<sequence>MTSATRNDVPVALQGDGAELRMKPIGGGMSVGYLAFPQGTDMGPALKGMPDDACQCPHWGYVLKGRLRLLTAQGEEFYEAGQAYYWPPGHVPVILEDCEIVEFSPTEEFERVINHVVAQAG</sequence>
<dbReference type="InterPro" id="IPR014710">
    <property type="entry name" value="RmlC-like_jellyroll"/>
</dbReference>
<organism evidence="1 2">
    <name type="scientific">Streptomyces bullii</name>
    <dbReference type="NCBI Taxonomy" id="349910"/>
    <lineage>
        <taxon>Bacteria</taxon>
        <taxon>Bacillati</taxon>
        <taxon>Actinomycetota</taxon>
        <taxon>Actinomycetes</taxon>
        <taxon>Kitasatosporales</taxon>
        <taxon>Streptomycetaceae</taxon>
        <taxon>Streptomyces</taxon>
    </lineage>
</organism>
<reference evidence="2" key="1">
    <citation type="journal article" date="2019" name="Int. J. Syst. Evol. Microbiol.">
        <title>The Global Catalogue of Microorganisms (GCM) 10K type strain sequencing project: providing services to taxonomists for standard genome sequencing and annotation.</title>
        <authorList>
            <consortium name="The Broad Institute Genomics Platform"/>
            <consortium name="The Broad Institute Genome Sequencing Center for Infectious Disease"/>
            <person name="Wu L."/>
            <person name="Ma J."/>
        </authorList>
    </citation>
    <scope>NUCLEOTIDE SEQUENCE [LARGE SCALE GENOMIC DNA]</scope>
    <source>
        <strain evidence="2">CGMCC 4.7248</strain>
    </source>
</reference>
<name>A0ABW0UIZ3_9ACTN</name>
<dbReference type="Gene3D" id="2.60.120.10">
    <property type="entry name" value="Jelly Rolls"/>
    <property type="match status" value="1"/>
</dbReference>
<evidence type="ECO:0000313" key="1">
    <source>
        <dbReference type="EMBL" id="MFC5632729.1"/>
    </source>
</evidence>
<evidence type="ECO:0008006" key="3">
    <source>
        <dbReference type="Google" id="ProtNLM"/>
    </source>
</evidence>
<comment type="caution">
    <text evidence="1">The sequence shown here is derived from an EMBL/GenBank/DDBJ whole genome shotgun (WGS) entry which is preliminary data.</text>
</comment>
<dbReference type="RefSeq" id="WP_381016601.1">
    <property type="nucleotide sequence ID" value="NZ_JBHSNY010000001.1"/>
</dbReference>
<accession>A0ABW0UIZ3</accession>
<protein>
    <recommendedName>
        <fullName evidence="3">Cupin domain-containing protein</fullName>
    </recommendedName>
</protein>
<dbReference type="EMBL" id="JBHSNY010000001">
    <property type="protein sequence ID" value="MFC5632729.1"/>
    <property type="molecule type" value="Genomic_DNA"/>
</dbReference>
<dbReference type="InterPro" id="IPR011051">
    <property type="entry name" value="RmlC_Cupin_sf"/>
</dbReference>
<gene>
    <name evidence="1" type="ORF">ACFPZJ_02770</name>
</gene>